<dbReference type="PROSITE" id="PS51683">
    <property type="entry name" value="SAM_OMT_II"/>
    <property type="match status" value="1"/>
</dbReference>
<dbReference type="InterPro" id="IPR012967">
    <property type="entry name" value="COMT_dimerisation"/>
</dbReference>
<dbReference type="InterPro" id="IPR001077">
    <property type="entry name" value="COMT_C"/>
</dbReference>
<feature type="domain" description="O-methyltransferase C-terminal" evidence="4">
    <location>
        <begin position="133"/>
        <end position="311"/>
    </location>
</feature>
<proteinExistence type="predicted"/>
<dbReference type="InterPro" id="IPR029063">
    <property type="entry name" value="SAM-dependent_MTases_sf"/>
</dbReference>
<dbReference type="RefSeq" id="WP_422862947.1">
    <property type="nucleotide sequence ID" value="NZ_JAMSKV010000002.1"/>
</dbReference>
<dbReference type="PANTHER" id="PTHR43712">
    <property type="entry name" value="PUTATIVE (AFU_ORTHOLOGUE AFUA_4G14580)-RELATED"/>
    <property type="match status" value="1"/>
</dbReference>
<keyword evidence="2" id="KW-0808">Transferase</keyword>
<accession>A0ABT1W6P6</accession>
<dbReference type="Pfam" id="PF08100">
    <property type="entry name" value="Dimerisation"/>
    <property type="match status" value="1"/>
</dbReference>
<evidence type="ECO:0000256" key="2">
    <source>
        <dbReference type="ARBA" id="ARBA00022679"/>
    </source>
</evidence>
<evidence type="ECO:0000259" key="5">
    <source>
        <dbReference type="Pfam" id="PF08100"/>
    </source>
</evidence>
<dbReference type="SUPFAM" id="SSF46785">
    <property type="entry name" value="Winged helix' DNA-binding domain"/>
    <property type="match status" value="1"/>
</dbReference>
<keyword evidence="1" id="KW-0489">Methyltransferase</keyword>
<evidence type="ECO:0000313" key="6">
    <source>
        <dbReference type="EMBL" id="MCQ8277503.1"/>
    </source>
</evidence>
<sequence>MRPIARRRARAVFDLCAGFVYTQTLLALVQLDIPRALLSGALSAEELARQRDLPAARMERLLRAGVSLRLLRRSGRRFALGPLGAALIDNDGLEAMIAHHALLYGDLADPVALLRRGEGSLARFWTYAPDAPPDMAAPYTALMRRSQPMIAAEILAAYPVRDHRLLLDIGGGSGRFLTAALEQAPALRGIVFDLPTVATEAAAALQAAGLSRRARALGGDFLHDPLPGGADLVSLVRVLHDHDDANALRLLRRIRAVMPRGGTLLVAEPMAETTGAAPVGDAYFGWYLLSMGRGEPRSARRIEAMLRDSGFGSIQRRRTRIPMLAQIMIARVAE</sequence>
<dbReference type="PANTHER" id="PTHR43712:SF2">
    <property type="entry name" value="O-METHYLTRANSFERASE CICE"/>
    <property type="match status" value="1"/>
</dbReference>
<dbReference type="Gene3D" id="1.10.10.10">
    <property type="entry name" value="Winged helix-like DNA-binding domain superfamily/Winged helix DNA-binding domain"/>
    <property type="match status" value="1"/>
</dbReference>
<name>A0ABT1W6P6_9PROT</name>
<dbReference type="SUPFAM" id="SSF53335">
    <property type="entry name" value="S-adenosyl-L-methionine-dependent methyltransferases"/>
    <property type="match status" value="1"/>
</dbReference>
<evidence type="ECO:0000313" key="7">
    <source>
        <dbReference type="Proteomes" id="UP001524587"/>
    </source>
</evidence>
<protein>
    <submittedName>
        <fullName evidence="6">Acetylserotonin O-methyltransferase</fullName>
    </submittedName>
</protein>
<evidence type="ECO:0000259" key="4">
    <source>
        <dbReference type="Pfam" id="PF00891"/>
    </source>
</evidence>
<dbReference type="Gene3D" id="3.40.50.150">
    <property type="entry name" value="Vaccinia Virus protein VP39"/>
    <property type="match status" value="1"/>
</dbReference>
<dbReference type="InterPro" id="IPR016461">
    <property type="entry name" value="COMT-like"/>
</dbReference>
<gene>
    <name evidence="6" type="ORF">NFI95_03440</name>
</gene>
<reference evidence="6 7" key="1">
    <citation type="submission" date="2022-06" db="EMBL/GenBank/DDBJ databases">
        <title>Endosaccharibacter gen. nov., sp. nov., endophytic bacteria isolated from sugarcane.</title>
        <authorList>
            <person name="Pitiwittayakul N."/>
            <person name="Yukphan P."/>
            <person name="Charoenyingcharoen P."/>
            <person name="Tanasupawat S."/>
        </authorList>
    </citation>
    <scope>NUCLEOTIDE SEQUENCE [LARGE SCALE GENOMIC DNA]</scope>
    <source>
        <strain evidence="6 7">KSS8</strain>
    </source>
</reference>
<evidence type="ECO:0000256" key="3">
    <source>
        <dbReference type="ARBA" id="ARBA00022691"/>
    </source>
</evidence>
<comment type="caution">
    <text evidence="6">The sequence shown here is derived from an EMBL/GenBank/DDBJ whole genome shotgun (WGS) entry which is preliminary data.</text>
</comment>
<dbReference type="EMBL" id="JAMSKV010000002">
    <property type="protein sequence ID" value="MCQ8277503.1"/>
    <property type="molecule type" value="Genomic_DNA"/>
</dbReference>
<dbReference type="InterPro" id="IPR036388">
    <property type="entry name" value="WH-like_DNA-bd_sf"/>
</dbReference>
<evidence type="ECO:0000256" key="1">
    <source>
        <dbReference type="ARBA" id="ARBA00022603"/>
    </source>
</evidence>
<dbReference type="Gene3D" id="1.10.287.1350">
    <property type="match status" value="1"/>
</dbReference>
<organism evidence="6 7">
    <name type="scientific">Endosaccharibacter trunci</name>
    <dbReference type="NCBI Taxonomy" id="2812733"/>
    <lineage>
        <taxon>Bacteria</taxon>
        <taxon>Pseudomonadati</taxon>
        <taxon>Pseudomonadota</taxon>
        <taxon>Alphaproteobacteria</taxon>
        <taxon>Acetobacterales</taxon>
        <taxon>Acetobacteraceae</taxon>
        <taxon>Endosaccharibacter</taxon>
    </lineage>
</organism>
<dbReference type="Pfam" id="PF00891">
    <property type="entry name" value="Methyltransf_2"/>
    <property type="match status" value="1"/>
</dbReference>
<feature type="domain" description="O-methyltransferase dimerisation" evidence="5">
    <location>
        <begin position="14"/>
        <end position="88"/>
    </location>
</feature>
<dbReference type="Proteomes" id="UP001524587">
    <property type="component" value="Unassembled WGS sequence"/>
</dbReference>
<dbReference type="CDD" id="cd02440">
    <property type="entry name" value="AdoMet_MTases"/>
    <property type="match status" value="1"/>
</dbReference>
<keyword evidence="7" id="KW-1185">Reference proteome</keyword>
<dbReference type="InterPro" id="IPR036390">
    <property type="entry name" value="WH_DNA-bd_sf"/>
</dbReference>
<keyword evidence="3" id="KW-0949">S-adenosyl-L-methionine</keyword>